<dbReference type="PANTHER" id="PTHR45436:SF1">
    <property type="entry name" value="SENSOR PROTEIN QSEC"/>
    <property type="match status" value="1"/>
</dbReference>
<feature type="domain" description="Signal transduction histidine kinase dimerisation/phosphoacceptor" evidence="7">
    <location>
        <begin position="181"/>
        <end position="246"/>
    </location>
</feature>
<feature type="transmembrane region" description="Helical" evidence="6">
    <location>
        <begin position="105"/>
        <end position="128"/>
    </location>
</feature>
<name>A0ABP0P5X9_9DINO</name>
<dbReference type="InterPro" id="IPR036097">
    <property type="entry name" value="HisK_dim/P_sf"/>
</dbReference>
<feature type="transmembrane region" description="Helical" evidence="6">
    <location>
        <begin position="45"/>
        <end position="64"/>
    </location>
</feature>
<reference evidence="8 9" key="1">
    <citation type="submission" date="2024-02" db="EMBL/GenBank/DDBJ databases">
        <authorList>
            <person name="Chen Y."/>
            <person name="Shah S."/>
            <person name="Dougan E. K."/>
            <person name="Thang M."/>
            <person name="Chan C."/>
        </authorList>
    </citation>
    <scope>NUCLEOTIDE SEQUENCE [LARGE SCALE GENOMIC DNA]</scope>
</reference>
<keyword evidence="4" id="KW-0808">Transferase</keyword>
<organism evidence="8 9">
    <name type="scientific">Durusdinium trenchii</name>
    <dbReference type="NCBI Taxonomy" id="1381693"/>
    <lineage>
        <taxon>Eukaryota</taxon>
        <taxon>Sar</taxon>
        <taxon>Alveolata</taxon>
        <taxon>Dinophyceae</taxon>
        <taxon>Suessiales</taxon>
        <taxon>Symbiodiniaceae</taxon>
        <taxon>Durusdinium</taxon>
    </lineage>
</organism>
<evidence type="ECO:0000259" key="7">
    <source>
        <dbReference type="SMART" id="SM00388"/>
    </source>
</evidence>
<evidence type="ECO:0000256" key="3">
    <source>
        <dbReference type="ARBA" id="ARBA00022553"/>
    </source>
</evidence>
<keyword evidence="5 8" id="KW-0418">Kinase</keyword>
<dbReference type="InterPro" id="IPR003661">
    <property type="entry name" value="HisK_dim/P_dom"/>
</dbReference>
<dbReference type="InterPro" id="IPR050428">
    <property type="entry name" value="TCS_sensor_his_kinase"/>
</dbReference>
<gene>
    <name evidence="8" type="ORF">SCF082_LOCUS35362</name>
</gene>
<dbReference type="CDD" id="cd00082">
    <property type="entry name" value="HisKA"/>
    <property type="match status" value="1"/>
</dbReference>
<evidence type="ECO:0000256" key="1">
    <source>
        <dbReference type="ARBA" id="ARBA00000085"/>
    </source>
</evidence>
<evidence type="ECO:0000256" key="4">
    <source>
        <dbReference type="ARBA" id="ARBA00022679"/>
    </source>
</evidence>
<comment type="caution">
    <text evidence="8">The sequence shown here is derived from an EMBL/GenBank/DDBJ whole genome shotgun (WGS) entry which is preliminary data.</text>
</comment>
<dbReference type="GO" id="GO:0016301">
    <property type="term" value="F:kinase activity"/>
    <property type="evidence" value="ECO:0007669"/>
    <property type="project" value="UniProtKB-KW"/>
</dbReference>
<dbReference type="Pfam" id="PF08521">
    <property type="entry name" value="2CSK_N"/>
    <property type="match status" value="1"/>
</dbReference>
<keyword evidence="6" id="KW-0812">Transmembrane</keyword>
<dbReference type="EMBL" id="CAXAMM010033510">
    <property type="protein sequence ID" value="CAK9071445.1"/>
    <property type="molecule type" value="Genomic_DNA"/>
</dbReference>
<keyword evidence="6" id="KW-1133">Transmembrane helix</keyword>
<comment type="catalytic activity">
    <reaction evidence="1">
        <text>ATP + protein L-histidine = ADP + protein N-phospho-L-histidine.</text>
        <dbReference type="EC" id="2.7.13.3"/>
    </reaction>
</comment>
<keyword evidence="3" id="KW-0597">Phosphoprotein</keyword>
<evidence type="ECO:0000256" key="5">
    <source>
        <dbReference type="ARBA" id="ARBA00022777"/>
    </source>
</evidence>
<evidence type="ECO:0000313" key="9">
    <source>
        <dbReference type="Proteomes" id="UP001642464"/>
    </source>
</evidence>
<dbReference type="EC" id="2.7.13.3" evidence="2"/>
<sequence length="252" mass="27773">MKTLSLRSRLALIILVPLIVISIIAGYWRFTVARQTAEELFDRTLLASSLAIVAGTPIFFKAVYRGEDVRVVRLREAGEVDGITGISTVTVWQTFGARDRFVRDLAIRAILLMASLIATVAAVVWLGINFGLRPLTDLQRAISRRSSDELGEIKRPLPREVRGIVSTLNKLFGQLEKSIKARDDFISDAAHQLRNPIAGVLSMAEAVRSAPTTEESTKRTSELVDAARHASRLANQMLSYERASASVDSRQG</sequence>
<evidence type="ECO:0000256" key="6">
    <source>
        <dbReference type="SAM" id="Phobius"/>
    </source>
</evidence>
<dbReference type="SMART" id="SM00388">
    <property type="entry name" value="HisKA"/>
    <property type="match status" value="1"/>
</dbReference>
<dbReference type="InterPro" id="IPR013727">
    <property type="entry name" value="2CSK_N"/>
</dbReference>
<feature type="non-terminal residue" evidence="8">
    <location>
        <position position="252"/>
    </location>
</feature>
<keyword evidence="6" id="KW-0472">Membrane</keyword>
<evidence type="ECO:0000256" key="2">
    <source>
        <dbReference type="ARBA" id="ARBA00012438"/>
    </source>
</evidence>
<dbReference type="Gene3D" id="1.10.287.130">
    <property type="match status" value="1"/>
</dbReference>
<evidence type="ECO:0000313" key="8">
    <source>
        <dbReference type="EMBL" id="CAK9071445.1"/>
    </source>
</evidence>
<dbReference type="Pfam" id="PF00512">
    <property type="entry name" value="HisKA"/>
    <property type="match status" value="1"/>
</dbReference>
<dbReference type="Proteomes" id="UP001642464">
    <property type="component" value="Unassembled WGS sequence"/>
</dbReference>
<dbReference type="PANTHER" id="PTHR45436">
    <property type="entry name" value="SENSOR HISTIDINE KINASE YKOH"/>
    <property type="match status" value="1"/>
</dbReference>
<protein>
    <recommendedName>
        <fullName evidence="2">histidine kinase</fullName>
        <ecNumber evidence="2">2.7.13.3</ecNumber>
    </recommendedName>
</protein>
<proteinExistence type="predicted"/>
<dbReference type="SUPFAM" id="SSF47384">
    <property type="entry name" value="Homodimeric domain of signal transducing histidine kinase"/>
    <property type="match status" value="1"/>
</dbReference>
<feature type="transmembrane region" description="Helical" evidence="6">
    <location>
        <begin position="12"/>
        <end position="30"/>
    </location>
</feature>
<accession>A0ABP0P5X9</accession>
<keyword evidence="9" id="KW-1185">Reference proteome</keyword>